<protein>
    <submittedName>
        <fullName evidence="2">Uncharacterized protein</fullName>
    </submittedName>
</protein>
<sequence>MINVNIDLQWNGNAYISRLKTELSKAIRRSAGGVRNEAVNLLNVSGKSATRNLNKVTGKGSRGLTATQKNNQIFQTGLIAINNLKKITSTKTNKTFIMGGSIGSIDRIYWYGSPLHRWVQSSPPGSPPHKQTGNLQQIAIEYSAGGLTAKVGPKYGLKYARIQELGGRGIIRLPPRPYMKPAFDSQVANIMQNIANAIAKAQ</sequence>
<accession>A0A6J5SYI9</accession>
<dbReference type="EMBL" id="LR797485">
    <property type="protein sequence ID" value="CAB4219734.1"/>
    <property type="molecule type" value="Genomic_DNA"/>
</dbReference>
<evidence type="ECO:0000313" key="2">
    <source>
        <dbReference type="EMBL" id="CAB4219734.1"/>
    </source>
</evidence>
<proteinExistence type="predicted"/>
<organism evidence="2">
    <name type="scientific">uncultured Caudovirales phage</name>
    <dbReference type="NCBI Taxonomy" id="2100421"/>
    <lineage>
        <taxon>Viruses</taxon>
        <taxon>Duplodnaviria</taxon>
        <taxon>Heunggongvirae</taxon>
        <taxon>Uroviricota</taxon>
        <taxon>Caudoviricetes</taxon>
        <taxon>Peduoviridae</taxon>
        <taxon>Maltschvirus</taxon>
        <taxon>Maltschvirus maltsch</taxon>
    </lineage>
</organism>
<reference evidence="2" key="1">
    <citation type="submission" date="2020-05" db="EMBL/GenBank/DDBJ databases">
        <authorList>
            <person name="Chiriac C."/>
            <person name="Salcher M."/>
            <person name="Ghai R."/>
            <person name="Kavagutti S V."/>
        </authorList>
    </citation>
    <scope>NUCLEOTIDE SEQUENCE</scope>
</reference>
<dbReference type="EMBL" id="LR796967">
    <property type="protein sequence ID" value="CAB4178466.1"/>
    <property type="molecule type" value="Genomic_DNA"/>
</dbReference>
<evidence type="ECO:0000313" key="1">
    <source>
        <dbReference type="EMBL" id="CAB4178466.1"/>
    </source>
</evidence>
<gene>
    <name evidence="1" type="ORF">UFOVP1021_31</name>
    <name evidence="2" type="ORF">UFOVP1622_52</name>
</gene>
<name>A0A6J5SYI9_9CAUD</name>